<organism evidence="11 12">
    <name type="scientific">Syntrophobotulus glycolicus (strain DSM 8271 / FlGlyR)</name>
    <dbReference type="NCBI Taxonomy" id="645991"/>
    <lineage>
        <taxon>Bacteria</taxon>
        <taxon>Bacillati</taxon>
        <taxon>Bacillota</taxon>
        <taxon>Clostridia</taxon>
        <taxon>Eubacteriales</taxon>
        <taxon>Desulfitobacteriaceae</taxon>
        <taxon>Syntrophobotulus</taxon>
    </lineage>
</organism>
<evidence type="ECO:0000256" key="1">
    <source>
        <dbReference type="ARBA" id="ARBA00004496"/>
    </source>
</evidence>
<evidence type="ECO:0000256" key="8">
    <source>
        <dbReference type="ARBA" id="ARBA00022840"/>
    </source>
</evidence>
<dbReference type="GO" id="GO:0046872">
    <property type="term" value="F:metal ion binding"/>
    <property type="evidence" value="ECO:0007669"/>
    <property type="project" value="UniProtKB-KW"/>
</dbReference>
<comment type="similarity">
    <text evidence="2">Belongs to the TsaE family.</text>
</comment>
<dbReference type="GO" id="GO:0005524">
    <property type="term" value="F:ATP binding"/>
    <property type="evidence" value="ECO:0007669"/>
    <property type="project" value="UniProtKB-KW"/>
</dbReference>
<reference evidence="12" key="2">
    <citation type="submission" date="2011-02" db="EMBL/GenBank/DDBJ databases">
        <title>The complete genome of Syntrophobotulus glycolicus DSM 8271.</title>
        <authorList>
            <person name="Lucas S."/>
            <person name="Copeland A."/>
            <person name="Lapidus A."/>
            <person name="Bruce D."/>
            <person name="Goodwin L."/>
            <person name="Pitluck S."/>
            <person name="Kyrpides N."/>
            <person name="Mavromatis K."/>
            <person name="Pagani I."/>
            <person name="Ivanova N."/>
            <person name="Mikhailova N."/>
            <person name="Chertkov O."/>
            <person name="Held B."/>
            <person name="Detter J.C."/>
            <person name="Tapia R."/>
            <person name="Han C."/>
            <person name="Land M."/>
            <person name="Hauser L."/>
            <person name="Markowitz V."/>
            <person name="Cheng J.-F."/>
            <person name="Hugenholtz P."/>
            <person name="Woyke T."/>
            <person name="Wu D."/>
            <person name="Spring S."/>
            <person name="Schroeder M."/>
            <person name="Brambilla E."/>
            <person name="Klenk H.-P."/>
            <person name="Eisen J.A."/>
        </authorList>
    </citation>
    <scope>NUCLEOTIDE SEQUENCE [LARGE SCALE GENOMIC DNA]</scope>
    <source>
        <strain evidence="12">DSM 8271 / FlGlyR</strain>
    </source>
</reference>
<dbReference type="GO" id="GO:0002949">
    <property type="term" value="P:tRNA threonylcarbamoyladenosine modification"/>
    <property type="evidence" value="ECO:0007669"/>
    <property type="project" value="InterPro"/>
</dbReference>
<keyword evidence="4" id="KW-0963">Cytoplasm</keyword>
<accession>F0SXA5</accession>
<evidence type="ECO:0000256" key="10">
    <source>
        <dbReference type="ARBA" id="ARBA00032441"/>
    </source>
</evidence>
<keyword evidence="6" id="KW-0479">Metal-binding</keyword>
<keyword evidence="7" id="KW-0547">Nucleotide-binding</keyword>
<comment type="subcellular location">
    <subcellularLocation>
        <location evidence="1">Cytoplasm</location>
    </subcellularLocation>
</comment>
<dbReference type="AlphaFoldDB" id="F0SXA5"/>
<sequence>MEMTLQSKTPEQTFAFGSKLGSLFSGGEVLCLNGELGAGKTVLAKGLAKALAVKEQVTSPTFTMIQEYQGQIKGQPVRLVHMDLYRLRNAEEAEIIGVPDYFREDCICLLEWPEVIEDILPEEKIDISILGSGEEEREILIRADEQICRALKT</sequence>
<dbReference type="NCBIfam" id="TIGR00150">
    <property type="entry name" value="T6A_YjeE"/>
    <property type="match status" value="1"/>
</dbReference>
<dbReference type="RefSeq" id="WP_013625785.1">
    <property type="nucleotide sequence ID" value="NC_015172.1"/>
</dbReference>
<dbReference type="STRING" id="645991.Sgly_2692"/>
<keyword evidence="5" id="KW-0819">tRNA processing</keyword>
<keyword evidence="9" id="KW-0460">Magnesium</keyword>
<dbReference type="GO" id="GO:0005737">
    <property type="term" value="C:cytoplasm"/>
    <property type="evidence" value="ECO:0007669"/>
    <property type="project" value="UniProtKB-SubCell"/>
</dbReference>
<evidence type="ECO:0000256" key="3">
    <source>
        <dbReference type="ARBA" id="ARBA00019010"/>
    </source>
</evidence>
<dbReference type="InterPro" id="IPR027417">
    <property type="entry name" value="P-loop_NTPase"/>
</dbReference>
<dbReference type="HOGENOM" id="CLU_087829_3_0_9"/>
<reference evidence="11 12" key="1">
    <citation type="journal article" date="2011" name="Stand. Genomic Sci.">
        <title>Complete genome sequence of Syntrophobotulus glycolicus type strain (FlGlyR).</title>
        <authorList>
            <person name="Han C."/>
            <person name="Mwirichia R."/>
            <person name="Chertkov O."/>
            <person name="Held B."/>
            <person name="Lapidus A."/>
            <person name="Nolan M."/>
            <person name="Lucas S."/>
            <person name="Hammon N."/>
            <person name="Deshpande S."/>
            <person name="Cheng J.F."/>
            <person name="Tapia R."/>
            <person name="Goodwin L."/>
            <person name="Pitluck S."/>
            <person name="Huntemann M."/>
            <person name="Liolios K."/>
            <person name="Ivanova N."/>
            <person name="Pagani I."/>
            <person name="Mavromatis K."/>
            <person name="Ovchinikova G."/>
            <person name="Pati A."/>
            <person name="Chen A."/>
            <person name="Palaniappan K."/>
            <person name="Land M."/>
            <person name="Hauser L."/>
            <person name="Brambilla E.M."/>
            <person name="Rohde M."/>
            <person name="Spring S."/>
            <person name="Sikorski J."/>
            <person name="Goker M."/>
            <person name="Woyke T."/>
            <person name="Bristow J."/>
            <person name="Eisen J.A."/>
            <person name="Markowitz V."/>
            <person name="Hugenholtz P."/>
            <person name="Kyrpides N.C."/>
            <person name="Klenk H.P."/>
            <person name="Detter J.C."/>
        </authorList>
    </citation>
    <scope>NUCLEOTIDE SEQUENCE [LARGE SCALE GENOMIC DNA]</scope>
    <source>
        <strain evidence="12">DSM 8271 / FlGlyR</strain>
    </source>
</reference>
<evidence type="ECO:0000313" key="12">
    <source>
        <dbReference type="Proteomes" id="UP000007488"/>
    </source>
</evidence>
<evidence type="ECO:0000256" key="2">
    <source>
        <dbReference type="ARBA" id="ARBA00007599"/>
    </source>
</evidence>
<evidence type="ECO:0000313" key="11">
    <source>
        <dbReference type="EMBL" id="ADY56965.1"/>
    </source>
</evidence>
<dbReference type="EMBL" id="CP002547">
    <property type="protein sequence ID" value="ADY56965.1"/>
    <property type="molecule type" value="Genomic_DNA"/>
</dbReference>
<keyword evidence="12" id="KW-1185">Reference proteome</keyword>
<dbReference type="SUPFAM" id="SSF52540">
    <property type="entry name" value="P-loop containing nucleoside triphosphate hydrolases"/>
    <property type="match status" value="1"/>
</dbReference>
<dbReference type="PANTHER" id="PTHR33540:SF2">
    <property type="entry name" value="TRNA THREONYLCARBAMOYLADENOSINE BIOSYNTHESIS PROTEIN TSAE"/>
    <property type="match status" value="1"/>
</dbReference>
<dbReference type="eggNOG" id="COG0802">
    <property type="taxonomic scope" value="Bacteria"/>
</dbReference>
<dbReference type="KEGG" id="sgy:Sgly_2692"/>
<evidence type="ECO:0000256" key="7">
    <source>
        <dbReference type="ARBA" id="ARBA00022741"/>
    </source>
</evidence>
<dbReference type="Pfam" id="PF02367">
    <property type="entry name" value="TsaE"/>
    <property type="match status" value="1"/>
</dbReference>
<dbReference type="OrthoDB" id="9815896at2"/>
<dbReference type="Proteomes" id="UP000007488">
    <property type="component" value="Chromosome"/>
</dbReference>
<name>F0SXA5_SYNGF</name>
<keyword evidence="8" id="KW-0067">ATP-binding</keyword>
<evidence type="ECO:0000256" key="5">
    <source>
        <dbReference type="ARBA" id="ARBA00022694"/>
    </source>
</evidence>
<dbReference type="Gene3D" id="3.40.50.300">
    <property type="entry name" value="P-loop containing nucleotide triphosphate hydrolases"/>
    <property type="match status" value="1"/>
</dbReference>
<protein>
    <recommendedName>
        <fullName evidence="3">tRNA threonylcarbamoyladenosine biosynthesis protein TsaE</fullName>
    </recommendedName>
    <alternativeName>
        <fullName evidence="10">t(6)A37 threonylcarbamoyladenosine biosynthesis protein TsaE</fullName>
    </alternativeName>
</protein>
<proteinExistence type="inferred from homology"/>
<evidence type="ECO:0000256" key="6">
    <source>
        <dbReference type="ARBA" id="ARBA00022723"/>
    </source>
</evidence>
<dbReference type="PANTHER" id="PTHR33540">
    <property type="entry name" value="TRNA THREONYLCARBAMOYLADENOSINE BIOSYNTHESIS PROTEIN TSAE"/>
    <property type="match status" value="1"/>
</dbReference>
<dbReference type="InterPro" id="IPR003442">
    <property type="entry name" value="T6A_TsaE"/>
</dbReference>
<evidence type="ECO:0000256" key="9">
    <source>
        <dbReference type="ARBA" id="ARBA00022842"/>
    </source>
</evidence>
<gene>
    <name evidence="11" type="ordered locus">Sgly_2692</name>
</gene>
<evidence type="ECO:0000256" key="4">
    <source>
        <dbReference type="ARBA" id="ARBA00022490"/>
    </source>
</evidence>